<accession>A0A2P5B3B9</accession>
<keyword evidence="2" id="KW-1185">Reference proteome</keyword>
<dbReference type="Gene3D" id="3.90.228.10">
    <property type="match status" value="1"/>
</dbReference>
<proteinExistence type="predicted"/>
<evidence type="ECO:0000313" key="2">
    <source>
        <dbReference type="Proteomes" id="UP000237105"/>
    </source>
</evidence>
<dbReference type="EMBL" id="JXTB01000374">
    <property type="protein sequence ID" value="PON43290.1"/>
    <property type="molecule type" value="Genomic_DNA"/>
</dbReference>
<comment type="caution">
    <text evidence="1">The sequence shown here is derived from an EMBL/GenBank/DDBJ whole genome shotgun (WGS) entry which is preliminary data.</text>
</comment>
<dbReference type="PANTHER" id="PTHR31681">
    <property type="entry name" value="C2H2-LIKE ZINC FINGER PROTEIN"/>
    <property type="match status" value="1"/>
</dbReference>
<dbReference type="SUPFAM" id="SSF56399">
    <property type="entry name" value="ADP-ribosylation"/>
    <property type="match status" value="1"/>
</dbReference>
<sequence>MEIEREMHALWLYLKDNVKCGGKPSEVIGRPERCRNKHNFTSEENNLVLDYQLVHPIATPIRELIHRQNYSRTRLYELEIGDASRKIVEIIFRNALMGPSRSTRRIKSVIKVQNSMQTLERFENYREKVKTAADSRCMKHARCTVDGNELLRFYGTTMACRREKSRRVVSELCKNPTCRVCRILQSNFRIECTLNNGIQMSSSSEDFSEIAIPFTKIKNMERAVIVCRTIAGSMRSNNEEYNAYDSIRKEKGYDKYSRNVTVWNPSALLPCFVIVFT</sequence>
<evidence type="ECO:0000313" key="1">
    <source>
        <dbReference type="EMBL" id="PON43290.1"/>
    </source>
</evidence>
<reference evidence="2" key="1">
    <citation type="submission" date="2016-06" db="EMBL/GenBank/DDBJ databases">
        <title>Parallel loss of symbiosis genes in relatives of nitrogen-fixing non-legume Parasponia.</title>
        <authorList>
            <person name="Van Velzen R."/>
            <person name="Holmer R."/>
            <person name="Bu F."/>
            <person name="Rutten L."/>
            <person name="Van Zeijl A."/>
            <person name="Liu W."/>
            <person name="Santuari L."/>
            <person name="Cao Q."/>
            <person name="Sharma T."/>
            <person name="Shen D."/>
            <person name="Roswanjaya Y."/>
            <person name="Wardhani T."/>
            <person name="Kalhor M.S."/>
            <person name="Jansen J."/>
            <person name="Van den Hoogen J."/>
            <person name="Gungor B."/>
            <person name="Hartog M."/>
            <person name="Hontelez J."/>
            <person name="Verver J."/>
            <person name="Yang W.-C."/>
            <person name="Schijlen E."/>
            <person name="Repin R."/>
            <person name="Schilthuizen M."/>
            <person name="Schranz E."/>
            <person name="Heidstra R."/>
            <person name="Miyata K."/>
            <person name="Fedorova E."/>
            <person name="Kohlen W."/>
            <person name="Bisseling T."/>
            <person name="Smit S."/>
            <person name="Geurts R."/>
        </authorList>
    </citation>
    <scope>NUCLEOTIDE SEQUENCE [LARGE SCALE GENOMIC DNA]</scope>
    <source>
        <strain evidence="2">cv. WU1-14</strain>
    </source>
</reference>
<dbReference type="PANTHER" id="PTHR31681:SF34">
    <property type="entry name" value="DUF295 DOMAIN-CONTAINING PROTEIN"/>
    <property type="match status" value="1"/>
</dbReference>
<dbReference type="OrthoDB" id="9514740at2759"/>
<protein>
    <submittedName>
        <fullName evidence="1">Poly(ADP-ribose) polymerase, catalytic domain containing protein</fullName>
    </submittedName>
</protein>
<dbReference type="Proteomes" id="UP000237105">
    <property type="component" value="Unassembled WGS sequence"/>
</dbReference>
<organism evidence="1 2">
    <name type="scientific">Parasponia andersonii</name>
    <name type="common">Sponia andersonii</name>
    <dbReference type="NCBI Taxonomy" id="3476"/>
    <lineage>
        <taxon>Eukaryota</taxon>
        <taxon>Viridiplantae</taxon>
        <taxon>Streptophyta</taxon>
        <taxon>Embryophyta</taxon>
        <taxon>Tracheophyta</taxon>
        <taxon>Spermatophyta</taxon>
        <taxon>Magnoliopsida</taxon>
        <taxon>eudicotyledons</taxon>
        <taxon>Gunneridae</taxon>
        <taxon>Pentapetalae</taxon>
        <taxon>rosids</taxon>
        <taxon>fabids</taxon>
        <taxon>Rosales</taxon>
        <taxon>Cannabaceae</taxon>
        <taxon>Parasponia</taxon>
    </lineage>
</organism>
<name>A0A2P5B3B9_PARAD</name>
<gene>
    <name evidence="1" type="ORF">PanWU01x14_274880</name>
</gene>
<dbReference type="AlphaFoldDB" id="A0A2P5B3B9"/>